<dbReference type="GO" id="GO:0016787">
    <property type="term" value="F:hydrolase activity"/>
    <property type="evidence" value="ECO:0007669"/>
    <property type="project" value="UniProtKB-KW"/>
</dbReference>
<dbReference type="EMBL" id="LWDD02001807">
    <property type="protein sequence ID" value="KAE8245059.1"/>
    <property type="molecule type" value="Genomic_DNA"/>
</dbReference>
<comment type="similarity">
    <text evidence="3">Belongs to the HARBI1 family.</text>
</comment>
<gene>
    <name evidence="10" type="ORF">A4X03_0g7509</name>
</gene>
<comment type="cofactor">
    <cofactor evidence="1">
        <name>a divalent metal cation</name>
        <dbReference type="ChEBI" id="CHEBI:60240"/>
    </cofactor>
</comment>
<dbReference type="AlphaFoldDB" id="A0A8T8SPJ3"/>
<evidence type="ECO:0000313" key="11">
    <source>
        <dbReference type="Proteomes" id="UP000077671"/>
    </source>
</evidence>
<accession>A0A8T8SPJ3</accession>
<dbReference type="PANTHER" id="PTHR22930:SF85">
    <property type="entry name" value="GH03217P-RELATED"/>
    <property type="match status" value="1"/>
</dbReference>
<evidence type="ECO:0000256" key="7">
    <source>
        <dbReference type="ARBA" id="ARBA00023242"/>
    </source>
</evidence>
<evidence type="ECO:0000256" key="3">
    <source>
        <dbReference type="ARBA" id="ARBA00006958"/>
    </source>
</evidence>
<keyword evidence="6" id="KW-0378">Hydrolase</keyword>
<name>A0A8T8SPJ3_9BASI</name>
<dbReference type="GO" id="GO:0005634">
    <property type="term" value="C:nucleus"/>
    <property type="evidence" value="ECO:0007669"/>
    <property type="project" value="UniProtKB-SubCell"/>
</dbReference>
<evidence type="ECO:0000256" key="5">
    <source>
        <dbReference type="ARBA" id="ARBA00022723"/>
    </source>
</evidence>
<evidence type="ECO:0000313" key="10">
    <source>
        <dbReference type="EMBL" id="KAE8245059.1"/>
    </source>
</evidence>
<keyword evidence="7" id="KW-0539">Nucleus</keyword>
<evidence type="ECO:0000256" key="4">
    <source>
        <dbReference type="ARBA" id="ARBA00022722"/>
    </source>
</evidence>
<keyword evidence="4" id="KW-0540">Nuclease</keyword>
<dbReference type="Pfam" id="PF13359">
    <property type="entry name" value="DDE_Tnp_4"/>
    <property type="match status" value="1"/>
</dbReference>
<dbReference type="Proteomes" id="UP000077671">
    <property type="component" value="Unassembled WGS sequence"/>
</dbReference>
<evidence type="ECO:0000259" key="9">
    <source>
        <dbReference type="Pfam" id="PF13359"/>
    </source>
</evidence>
<dbReference type="GO" id="GO:0046872">
    <property type="term" value="F:metal ion binding"/>
    <property type="evidence" value="ECO:0007669"/>
    <property type="project" value="UniProtKB-KW"/>
</dbReference>
<evidence type="ECO:0000256" key="1">
    <source>
        <dbReference type="ARBA" id="ARBA00001968"/>
    </source>
</evidence>
<comment type="subcellular location">
    <subcellularLocation>
        <location evidence="2">Nucleus</location>
    </subcellularLocation>
</comment>
<dbReference type="InterPro" id="IPR027806">
    <property type="entry name" value="HARBI1_dom"/>
</dbReference>
<sequence>MPRTSERERTLRTTRTALLRAFLLGRSLAWDGLNSDVLPLDSAQSNSSSQSSSLTSSDGWDTDSTSSSMDMSSSGAASSMIVSSDSAMDDFEFVIRILQQLESRRVLNERRTPRGMERLVDRLHRLQTSTAVGDAVFYRHLVRMKPDAFVTIVKLLEPHEMFAVKDPRRAGASVAEQAAVAFYWMGRYGNGGGVVDVAFVCGCAEGSVVKYVGSVCKVLYDMRDQTLCWASNEEKEIAKAWVAAQLECVDFSGGYSMVDGSLVPLAFKPGKKAYHREYFDRKSQYSLNIQLVVLPTTYRVIDYVVGYKGATQDSRAFAASDIMKRPGIYLEAGEFVWADGGYGLSEHTCGPYDHVVAAKSRDFRRFNYTVSKVRVRSEHAFGYLKGRFQCLRGLRQLVRDEVDHDRITTTIVGALVAHNLALRWDRVEERRTFIDLSMLSEEAAKAWEDLDQGNTDQTALEREAWTRRVNAYEARASATRDRLQSQSQTQRDQDRRLGAKAVREKLHKALFTAKDWEFEDTTEQSRLHDRTEAEYQRWLAKKAEAAANRRALRQQQARGRGRGRGQVRGRGRGRGGTGAAGAS</sequence>
<feature type="compositionally biased region" description="Gly residues" evidence="8">
    <location>
        <begin position="574"/>
        <end position="583"/>
    </location>
</feature>
<feature type="compositionally biased region" description="Low complexity" evidence="8">
    <location>
        <begin position="545"/>
        <end position="558"/>
    </location>
</feature>
<reference evidence="10" key="2">
    <citation type="journal article" date="2019" name="IMA Fungus">
        <title>Genome sequencing and comparison of five Tilletia species to identify candidate genes for the detection of regulated species infecting wheat.</title>
        <authorList>
            <person name="Nguyen H.D.T."/>
            <person name="Sultana T."/>
            <person name="Kesanakurti P."/>
            <person name="Hambleton S."/>
        </authorList>
    </citation>
    <scope>NUCLEOTIDE SEQUENCE</scope>
    <source>
        <strain evidence="10">DAOMC 238032</strain>
    </source>
</reference>
<evidence type="ECO:0000256" key="2">
    <source>
        <dbReference type="ARBA" id="ARBA00004123"/>
    </source>
</evidence>
<comment type="caution">
    <text evidence="10">The sequence shown here is derived from an EMBL/GenBank/DDBJ whole genome shotgun (WGS) entry which is preliminary data.</text>
</comment>
<feature type="region of interest" description="Disordered" evidence="8">
    <location>
        <begin position="41"/>
        <end position="74"/>
    </location>
</feature>
<reference evidence="10" key="1">
    <citation type="submission" date="2016-04" db="EMBL/GenBank/DDBJ databases">
        <authorList>
            <person name="Nguyen H.D."/>
            <person name="Kesanakurti P."/>
            <person name="Cullis J."/>
            <person name="Levesque C.A."/>
            <person name="Hambleton S."/>
        </authorList>
    </citation>
    <scope>NUCLEOTIDE SEQUENCE</scope>
    <source>
        <strain evidence="10">DAOMC 238032</strain>
    </source>
</reference>
<feature type="compositionally biased region" description="Basic residues" evidence="8">
    <location>
        <begin position="559"/>
        <end position="573"/>
    </location>
</feature>
<keyword evidence="5" id="KW-0479">Metal-binding</keyword>
<dbReference type="PANTHER" id="PTHR22930">
    <property type="match status" value="1"/>
</dbReference>
<feature type="region of interest" description="Disordered" evidence="8">
    <location>
        <begin position="476"/>
        <end position="497"/>
    </location>
</feature>
<dbReference type="InterPro" id="IPR045249">
    <property type="entry name" value="HARBI1-like"/>
</dbReference>
<feature type="domain" description="DDE Tnp4" evidence="9">
    <location>
        <begin position="258"/>
        <end position="419"/>
    </location>
</feature>
<proteinExistence type="inferred from homology"/>
<organism evidence="10 11">
    <name type="scientific">Tilletia caries</name>
    <name type="common">wheat bunt fungus</name>
    <dbReference type="NCBI Taxonomy" id="13290"/>
    <lineage>
        <taxon>Eukaryota</taxon>
        <taxon>Fungi</taxon>
        <taxon>Dikarya</taxon>
        <taxon>Basidiomycota</taxon>
        <taxon>Ustilaginomycotina</taxon>
        <taxon>Exobasidiomycetes</taxon>
        <taxon>Tilletiales</taxon>
        <taxon>Tilletiaceae</taxon>
        <taxon>Tilletia</taxon>
    </lineage>
</organism>
<protein>
    <recommendedName>
        <fullName evidence="9">DDE Tnp4 domain-containing protein</fullName>
    </recommendedName>
</protein>
<evidence type="ECO:0000256" key="6">
    <source>
        <dbReference type="ARBA" id="ARBA00022801"/>
    </source>
</evidence>
<feature type="region of interest" description="Disordered" evidence="8">
    <location>
        <begin position="544"/>
        <end position="583"/>
    </location>
</feature>
<dbReference type="GO" id="GO:0004518">
    <property type="term" value="F:nuclease activity"/>
    <property type="evidence" value="ECO:0007669"/>
    <property type="project" value="UniProtKB-KW"/>
</dbReference>
<evidence type="ECO:0000256" key="8">
    <source>
        <dbReference type="SAM" id="MobiDB-lite"/>
    </source>
</evidence>